<dbReference type="EMBL" id="MT141243">
    <property type="protein sequence ID" value="QJA56875.1"/>
    <property type="molecule type" value="Genomic_DNA"/>
</dbReference>
<accession>A0A6M3IHK7</accession>
<proteinExistence type="predicted"/>
<protein>
    <submittedName>
        <fullName evidence="1">Uncharacterized protein</fullName>
    </submittedName>
</protein>
<sequence>MKFLAPEEFVDLNPSTTGSFVDIDVSAYVAEGATAAVIAVDNLQYNTHTKYAFRKNGSTDDIYYDIMSNNVSTVIVALDEDGIFEMKKEFHSILQALYIIGYFEPGDGYVPFTNYIDKSLGSLDTYIDIDISANTGDDTAIMAVVAVVNTASVAAYFYDVRKNGSSDTYYVYARAFNNRSFFVSLDENEIFEGKIANATLKFYIAGYFTSGVTGYTNLTEINPALTGVWEDYTIGGSDVVEIFQTTAGLGLLRCAIVGDNVGIVFRGDDGGSGTVGVIGVRPDGTAYDWRTGSFAAAVLFMGTGSLGPAIVLPIISSGIIHDATQRIIRG</sequence>
<organism evidence="1">
    <name type="scientific">viral metagenome</name>
    <dbReference type="NCBI Taxonomy" id="1070528"/>
    <lineage>
        <taxon>unclassified sequences</taxon>
        <taxon>metagenomes</taxon>
        <taxon>organismal metagenomes</taxon>
    </lineage>
</organism>
<gene>
    <name evidence="1" type="ORF">MM415B01778_0008</name>
</gene>
<evidence type="ECO:0000313" key="1">
    <source>
        <dbReference type="EMBL" id="QJA56875.1"/>
    </source>
</evidence>
<dbReference type="AlphaFoldDB" id="A0A6M3IHK7"/>
<reference evidence="1" key="1">
    <citation type="submission" date="2020-03" db="EMBL/GenBank/DDBJ databases">
        <title>The deep terrestrial virosphere.</title>
        <authorList>
            <person name="Holmfeldt K."/>
            <person name="Nilsson E."/>
            <person name="Simone D."/>
            <person name="Lopez-Fernandez M."/>
            <person name="Wu X."/>
            <person name="de Brujin I."/>
            <person name="Lundin D."/>
            <person name="Andersson A."/>
            <person name="Bertilsson S."/>
            <person name="Dopson M."/>
        </authorList>
    </citation>
    <scope>NUCLEOTIDE SEQUENCE</scope>
    <source>
        <strain evidence="1">MM415B01778</strain>
    </source>
</reference>
<name>A0A6M3IHK7_9ZZZZ</name>